<keyword evidence="2" id="KW-1185">Reference proteome</keyword>
<evidence type="ECO:0000313" key="2">
    <source>
        <dbReference type="Proteomes" id="UP001305414"/>
    </source>
</evidence>
<gene>
    <name evidence="1" type="ORF">RRF57_000946</name>
</gene>
<comment type="caution">
    <text evidence="1">The sequence shown here is derived from an EMBL/GenBank/DDBJ whole genome shotgun (WGS) entry which is preliminary data.</text>
</comment>
<name>A0AAN7U4A3_9PEZI</name>
<evidence type="ECO:0000313" key="1">
    <source>
        <dbReference type="EMBL" id="KAK5625230.1"/>
    </source>
</evidence>
<accession>A0AAN7U4A3</accession>
<sequence>MSDGLRKPLIINKASYQAIRQVLIGLKKSGEERAVALRYTKSWPPYRQDFDGRDTKRSVEDDRSRSVKAGVLMQEAGYPADEFDRALDVLGGTNEGSPTIQTRSLPPKQWTGKAGEQNIYSRWAMSIRATRNSQEAWGAFNRFAEKSGLAPTLPVYTEMFVKLQAAPLDPESSGDLLPGDSRETFPVHDANYSQYELARLSPPTVSELYAEMTSRGIRPSGHGLHNLIINARSVEEGLRYLMTVAYLLMSSNLSRLINYRSHNH</sequence>
<protein>
    <submittedName>
        <fullName evidence="1">Uncharacterized protein</fullName>
    </submittedName>
</protein>
<proteinExistence type="predicted"/>
<dbReference type="AlphaFoldDB" id="A0AAN7U4A3"/>
<dbReference type="Proteomes" id="UP001305414">
    <property type="component" value="Unassembled WGS sequence"/>
</dbReference>
<dbReference type="EMBL" id="JAWHQM010000002">
    <property type="protein sequence ID" value="KAK5625230.1"/>
    <property type="molecule type" value="Genomic_DNA"/>
</dbReference>
<organism evidence="1 2">
    <name type="scientific">Xylaria bambusicola</name>
    <dbReference type="NCBI Taxonomy" id="326684"/>
    <lineage>
        <taxon>Eukaryota</taxon>
        <taxon>Fungi</taxon>
        <taxon>Dikarya</taxon>
        <taxon>Ascomycota</taxon>
        <taxon>Pezizomycotina</taxon>
        <taxon>Sordariomycetes</taxon>
        <taxon>Xylariomycetidae</taxon>
        <taxon>Xylariales</taxon>
        <taxon>Xylariaceae</taxon>
        <taxon>Xylaria</taxon>
    </lineage>
</organism>
<reference evidence="1 2" key="1">
    <citation type="submission" date="2023-10" db="EMBL/GenBank/DDBJ databases">
        <title>Draft genome sequence of Xylaria bambusicola isolate GMP-LS, the root and basal stem rot pathogen of sugarcane in Indonesia.</title>
        <authorList>
            <person name="Selvaraj P."/>
            <person name="Muralishankar V."/>
            <person name="Muruganantham S."/>
            <person name="Sp S."/>
            <person name="Haryani S."/>
            <person name="Lau K.J.X."/>
            <person name="Naqvi N.I."/>
        </authorList>
    </citation>
    <scope>NUCLEOTIDE SEQUENCE [LARGE SCALE GENOMIC DNA]</scope>
    <source>
        <strain evidence="1">GMP-LS</strain>
    </source>
</reference>